<evidence type="ECO:0000256" key="1">
    <source>
        <dbReference type="ARBA" id="ARBA00004141"/>
    </source>
</evidence>
<keyword evidence="5 7" id="KW-1133">Transmembrane helix</keyword>
<accession>A0A1A9I5G7</accession>
<evidence type="ECO:0000256" key="5">
    <source>
        <dbReference type="ARBA" id="ARBA00022989"/>
    </source>
</evidence>
<comment type="subcellular location">
    <subcellularLocation>
        <location evidence="1">Membrane</location>
        <topology evidence="1">Multi-pass membrane protein</topology>
    </subcellularLocation>
</comment>
<dbReference type="PANTHER" id="PTHR43731:SF14">
    <property type="entry name" value="PRESENILIN-ASSOCIATED RHOMBOID-LIKE PROTEIN, MITOCHONDRIAL"/>
    <property type="match status" value="1"/>
</dbReference>
<dbReference type="PANTHER" id="PTHR43731">
    <property type="entry name" value="RHOMBOID PROTEASE"/>
    <property type="match status" value="1"/>
</dbReference>
<dbReference type="InterPro" id="IPR035952">
    <property type="entry name" value="Rhomboid-like_sf"/>
</dbReference>
<dbReference type="RefSeq" id="WP_067756811.1">
    <property type="nucleotide sequence ID" value="NZ_CP015772.1"/>
</dbReference>
<dbReference type="EMBL" id="CP015772">
    <property type="protein sequence ID" value="ANH81804.1"/>
    <property type="molecule type" value="Genomic_DNA"/>
</dbReference>
<keyword evidence="9" id="KW-0645">Protease</keyword>
<evidence type="ECO:0000313" key="10">
    <source>
        <dbReference type="Proteomes" id="UP000077667"/>
    </source>
</evidence>
<dbReference type="KEGG" id="nia:A8C56_13165"/>
<dbReference type="SUPFAM" id="SSF144091">
    <property type="entry name" value="Rhomboid-like"/>
    <property type="match status" value="1"/>
</dbReference>
<comment type="similarity">
    <text evidence="2">Belongs to the peptidase S54 family.</text>
</comment>
<dbReference type="OrthoDB" id="9807874at2"/>
<dbReference type="GO" id="GO:0004252">
    <property type="term" value="F:serine-type endopeptidase activity"/>
    <property type="evidence" value="ECO:0007669"/>
    <property type="project" value="InterPro"/>
</dbReference>
<evidence type="ECO:0000256" key="6">
    <source>
        <dbReference type="ARBA" id="ARBA00023136"/>
    </source>
</evidence>
<feature type="domain" description="Peptidase S54 rhomboid" evidence="8">
    <location>
        <begin position="41"/>
        <end position="194"/>
    </location>
</feature>
<dbReference type="InterPro" id="IPR050925">
    <property type="entry name" value="Rhomboid_protease_S54"/>
</dbReference>
<feature type="transmembrane region" description="Helical" evidence="7">
    <location>
        <begin position="178"/>
        <end position="196"/>
    </location>
</feature>
<dbReference type="AlphaFoldDB" id="A0A1A9I5G7"/>
<keyword evidence="3 7" id="KW-0812">Transmembrane</keyword>
<keyword evidence="10" id="KW-1185">Reference proteome</keyword>
<keyword evidence="6 7" id="KW-0472">Membrane</keyword>
<gene>
    <name evidence="9" type="ORF">A8C56_13165</name>
</gene>
<evidence type="ECO:0000313" key="9">
    <source>
        <dbReference type="EMBL" id="ANH81804.1"/>
    </source>
</evidence>
<reference evidence="9 10" key="1">
    <citation type="submission" date="2016-05" db="EMBL/GenBank/DDBJ databases">
        <title>Niabella ginsenosidivorans BS26 whole genome sequencing.</title>
        <authorList>
            <person name="Im W.T."/>
            <person name="Siddiqi M.Z."/>
        </authorList>
    </citation>
    <scope>NUCLEOTIDE SEQUENCE [LARGE SCALE GENOMIC DNA]</scope>
    <source>
        <strain evidence="9 10">BS26</strain>
    </source>
</reference>
<feature type="transmembrane region" description="Helical" evidence="7">
    <location>
        <begin position="119"/>
        <end position="137"/>
    </location>
</feature>
<evidence type="ECO:0000259" key="8">
    <source>
        <dbReference type="Pfam" id="PF01694"/>
    </source>
</evidence>
<dbReference type="Gene3D" id="1.20.1540.10">
    <property type="entry name" value="Rhomboid-like"/>
    <property type="match status" value="1"/>
</dbReference>
<proteinExistence type="inferred from homology"/>
<dbReference type="GO" id="GO:0006508">
    <property type="term" value="P:proteolysis"/>
    <property type="evidence" value="ECO:0007669"/>
    <property type="project" value="UniProtKB-KW"/>
</dbReference>
<keyword evidence="4" id="KW-0378">Hydrolase</keyword>
<dbReference type="Proteomes" id="UP000077667">
    <property type="component" value="Chromosome"/>
</dbReference>
<feature type="transmembrane region" description="Helical" evidence="7">
    <location>
        <begin position="89"/>
        <end position="107"/>
    </location>
</feature>
<feature type="transmembrane region" description="Helical" evidence="7">
    <location>
        <begin position="143"/>
        <end position="166"/>
    </location>
</feature>
<dbReference type="Pfam" id="PF01694">
    <property type="entry name" value="Rhomboid"/>
    <property type="match status" value="1"/>
</dbReference>
<sequence length="212" mass="24043">MEITVTLIITIITVAVSLWGFSNAKVIDELIFFGPAISKRHQYYRFLTHGLIHADLMHLAFNMLAFYSFGRLLEYFFYNPVIFGAEGTLYYIILYIGGLIISSIPDYFKHKDDYQFRSLGASGAVSSVIFASIILYPTMPIRFFFIPVDIPGWIFGGIYLLISAYLDRQGGGRINHGAHLWGAVFGIIFVVVFVSLKGQINVFQNFIGQIRR</sequence>
<feature type="transmembrane region" description="Helical" evidence="7">
    <location>
        <begin position="6"/>
        <end position="26"/>
    </location>
</feature>
<evidence type="ECO:0000256" key="4">
    <source>
        <dbReference type="ARBA" id="ARBA00022801"/>
    </source>
</evidence>
<protein>
    <submittedName>
        <fullName evidence="9">Rhomboid family intramembrane serine protease</fullName>
    </submittedName>
</protein>
<organism evidence="9 10">
    <name type="scientific">Niabella ginsenosidivorans</name>
    <dbReference type="NCBI Taxonomy" id="1176587"/>
    <lineage>
        <taxon>Bacteria</taxon>
        <taxon>Pseudomonadati</taxon>
        <taxon>Bacteroidota</taxon>
        <taxon>Chitinophagia</taxon>
        <taxon>Chitinophagales</taxon>
        <taxon>Chitinophagaceae</taxon>
        <taxon>Niabella</taxon>
    </lineage>
</organism>
<dbReference type="InterPro" id="IPR022764">
    <property type="entry name" value="Peptidase_S54_rhomboid_dom"/>
</dbReference>
<dbReference type="STRING" id="1176587.A8C56_13165"/>
<feature type="transmembrane region" description="Helical" evidence="7">
    <location>
        <begin position="46"/>
        <end position="69"/>
    </location>
</feature>
<dbReference type="GO" id="GO:0016020">
    <property type="term" value="C:membrane"/>
    <property type="evidence" value="ECO:0007669"/>
    <property type="project" value="UniProtKB-SubCell"/>
</dbReference>
<name>A0A1A9I5G7_9BACT</name>
<evidence type="ECO:0000256" key="7">
    <source>
        <dbReference type="SAM" id="Phobius"/>
    </source>
</evidence>
<evidence type="ECO:0000256" key="2">
    <source>
        <dbReference type="ARBA" id="ARBA00009045"/>
    </source>
</evidence>
<evidence type="ECO:0000256" key="3">
    <source>
        <dbReference type="ARBA" id="ARBA00022692"/>
    </source>
</evidence>